<comment type="caution">
    <text evidence="2">The sequence shown here is derived from an EMBL/GenBank/DDBJ whole genome shotgun (WGS) entry which is preliminary data.</text>
</comment>
<dbReference type="Gene3D" id="1.25.10.10">
    <property type="entry name" value="Leucine-rich Repeat Variant"/>
    <property type="match status" value="1"/>
</dbReference>
<feature type="region of interest" description="Disordered" evidence="1">
    <location>
        <begin position="325"/>
        <end position="348"/>
    </location>
</feature>
<evidence type="ECO:0000313" key="3">
    <source>
        <dbReference type="Proteomes" id="UP001165275"/>
    </source>
</evidence>
<protein>
    <submittedName>
        <fullName evidence="2">TIGR02270 family protein</fullName>
    </submittedName>
</protein>
<dbReference type="InterPro" id="IPR011959">
    <property type="entry name" value="CHP02270"/>
</dbReference>
<feature type="compositionally biased region" description="Acidic residues" evidence="1">
    <location>
        <begin position="325"/>
        <end position="347"/>
    </location>
</feature>
<evidence type="ECO:0000256" key="1">
    <source>
        <dbReference type="SAM" id="MobiDB-lite"/>
    </source>
</evidence>
<dbReference type="Proteomes" id="UP001165275">
    <property type="component" value="Unassembled WGS sequence"/>
</dbReference>
<dbReference type="RefSeq" id="WP_248945419.1">
    <property type="nucleotide sequence ID" value="NZ_CBCSGY010000070.1"/>
</dbReference>
<keyword evidence="3" id="KW-1185">Reference proteome</keyword>
<reference evidence="2" key="1">
    <citation type="submission" date="2021-04" db="EMBL/GenBank/DDBJ databases">
        <title>Genome sequence of Serratia sp. arafor3.</title>
        <authorList>
            <person name="Besaury L."/>
        </authorList>
    </citation>
    <scope>NUCLEOTIDE SEQUENCE</scope>
    <source>
        <strain evidence="2">Arafor3</strain>
    </source>
</reference>
<dbReference type="EMBL" id="JAGQDC010000005">
    <property type="protein sequence ID" value="MCL1029171.1"/>
    <property type="molecule type" value="Genomic_DNA"/>
</dbReference>
<dbReference type="NCBIfam" id="TIGR02270">
    <property type="entry name" value="TIGR02270 family protein"/>
    <property type="match status" value="1"/>
</dbReference>
<evidence type="ECO:0000313" key="2">
    <source>
        <dbReference type="EMBL" id="MCL1029171.1"/>
    </source>
</evidence>
<organism evidence="2 3">
    <name type="scientific">Serratia silvae</name>
    <dbReference type="NCBI Taxonomy" id="2824122"/>
    <lineage>
        <taxon>Bacteria</taxon>
        <taxon>Pseudomonadati</taxon>
        <taxon>Pseudomonadota</taxon>
        <taxon>Gammaproteobacteria</taxon>
        <taxon>Enterobacterales</taxon>
        <taxon>Yersiniaceae</taxon>
        <taxon>Serratia</taxon>
    </lineage>
</organism>
<dbReference type="InterPro" id="IPR011989">
    <property type="entry name" value="ARM-like"/>
</dbReference>
<gene>
    <name evidence="2" type="ORF">KAJ71_09055</name>
</gene>
<dbReference type="SUPFAM" id="SSF48371">
    <property type="entry name" value="ARM repeat"/>
    <property type="match status" value="1"/>
</dbReference>
<name>A0ABT0KAW0_9GAMM</name>
<accession>A0ABT0KAW0</accession>
<dbReference type="InterPro" id="IPR016024">
    <property type="entry name" value="ARM-type_fold"/>
</dbReference>
<proteinExistence type="predicted"/>
<sequence length="430" mass="48461">MKQATLTPVFAIPPQRISTMINRSIVEQHVDEAGFQWLQHTDAVQRPDYTLEDIVELDNTLEANLDGIYLAGETGWQLCQTQLTDGEEYLFPAMVMALRSQDPGRQQQLLKTVNSENAEMFIGALGWVDYAQAKPVIEQLLNSTRPFYQYLGVAACGLHRQKPSVAIQQLLQSPIPLLKVRVIQLIGELKYHDLKVELAHYLRAENQAYRFWSAWSLALLGERYHALPVLESCLHPDSAYYQPALQVAIRIATPDGRKRLIYTLAKSHFFKSAITATGIAGYVDGIGWLIKMMEQPELARIAGEAFSLITGVDLEYNDLVKEQAEDDDNNELFDDDDDDDNIDEDEQNLPIPEPLLVAKWWQQYQRDFKAGTRYLAGNAINDGNLLTLLQSGRQRQAAALELALSDPTHTFLPTSVKGSKQQHYGLGGKY</sequence>